<dbReference type="GeneTree" id="ENSGT00510000054197"/>
<dbReference type="InterPro" id="IPR007110">
    <property type="entry name" value="Ig-like_dom"/>
</dbReference>
<feature type="domain" description="Ig-like" evidence="3">
    <location>
        <begin position="134"/>
        <end position="214"/>
    </location>
</feature>
<accession>A0A3B4H3G9</accession>
<feature type="region of interest" description="Disordered" evidence="1">
    <location>
        <begin position="167"/>
        <end position="186"/>
    </location>
</feature>
<dbReference type="CDD" id="cd00096">
    <property type="entry name" value="Ig"/>
    <property type="match status" value="1"/>
</dbReference>
<dbReference type="SMART" id="SM00409">
    <property type="entry name" value="IG"/>
    <property type="match status" value="2"/>
</dbReference>
<dbReference type="InterPro" id="IPR003598">
    <property type="entry name" value="Ig_sub2"/>
</dbReference>
<feature type="transmembrane region" description="Helical" evidence="2">
    <location>
        <begin position="37"/>
        <end position="55"/>
    </location>
</feature>
<dbReference type="Gene3D" id="2.60.40.10">
    <property type="entry name" value="Immunoglobulins"/>
    <property type="match status" value="2"/>
</dbReference>
<dbReference type="InterPro" id="IPR003599">
    <property type="entry name" value="Ig_sub"/>
</dbReference>
<dbReference type="Ensembl" id="ENSPNYT00000030988.1">
    <property type="protein sequence ID" value="ENSPNYP00000030252.1"/>
    <property type="gene ID" value="ENSPNYG00000022790.1"/>
</dbReference>
<dbReference type="SMART" id="SM00408">
    <property type="entry name" value="IGc2"/>
    <property type="match status" value="2"/>
</dbReference>
<protein>
    <submittedName>
        <fullName evidence="4">Uncharacterized LOC102214973</fullName>
    </submittedName>
</protein>
<dbReference type="Gene3D" id="1.20.5.900">
    <property type="entry name" value="transmembrane domain of human cd4"/>
    <property type="match status" value="1"/>
</dbReference>
<feature type="transmembrane region" description="Helical" evidence="2">
    <location>
        <begin position="250"/>
        <end position="277"/>
    </location>
</feature>
<feature type="domain" description="Ig-like" evidence="3">
    <location>
        <begin position="63"/>
        <end position="132"/>
    </location>
</feature>
<feature type="region of interest" description="Disordered" evidence="1">
    <location>
        <begin position="213"/>
        <end position="238"/>
    </location>
</feature>
<proteinExistence type="predicted"/>
<keyword evidence="2" id="KW-0472">Membrane</keyword>
<dbReference type="Pfam" id="PF13927">
    <property type="entry name" value="Ig_3"/>
    <property type="match status" value="2"/>
</dbReference>
<evidence type="ECO:0000256" key="1">
    <source>
        <dbReference type="SAM" id="MobiDB-lite"/>
    </source>
</evidence>
<feature type="region of interest" description="Disordered" evidence="1">
    <location>
        <begin position="302"/>
        <end position="327"/>
    </location>
</feature>
<keyword evidence="2" id="KW-1133">Transmembrane helix</keyword>
<evidence type="ECO:0000259" key="3">
    <source>
        <dbReference type="PROSITE" id="PS50835"/>
    </source>
</evidence>
<dbReference type="InterPro" id="IPR013783">
    <property type="entry name" value="Ig-like_fold"/>
</dbReference>
<dbReference type="InterPro" id="IPR036179">
    <property type="entry name" value="Ig-like_dom_sf"/>
</dbReference>
<reference evidence="4" key="1">
    <citation type="submission" date="2023-09" db="UniProtKB">
        <authorList>
            <consortium name="Ensembl"/>
        </authorList>
    </citation>
    <scope>IDENTIFICATION</scope>
</reference>
<name>A0A3B4H3G9_9CICH</name>
<sequence length="327" mass="36354">MSLHKFTTTYREFYWFCLHVETFFISSFKYALLQDAYLFTVIVFFSVLGALSAAGEDFFAKVGGKVTLKCGVSSYTRSLQWHHGNDLLHSVDQRGFPRKGTAELVQRSLMRQTNLEISSVRETDAGQFKCSADGTLSVSVKPSAVLKPNDEATLQCEVKGQPQGCEVKWQSPNTDSPTDSSTVQLKPVTSSHNGAWQCIVTCGSNKFSQSLTITVQEPPTTTKSPPKPNGKSEKTCGNDDTSPRLLGLAWWVWVAIGVGCLVAILLMVCVIVLCVRVKRRKKRFLKMKGQQRPRHKKYCQCDHPTAAAKPKQGRRREKPSALPLHPA</sequence>
<evidence type="ECO:0000256" key="2">
    <source>
        <dbReference type="SAM" id="Phobius"/>
    </source>
</evidence>
<dbReference type="AlphaFoldDB" id="A0A3B4H3G9"/>
<evidence type="ECO:0000313" key="4">
    <source>
        <dbReference type="Ensembl" id="ENSPNYP00000030252.1"/>
    </source>
</evidence>
<keyword evidence="2" id="KW-0812">Transmembrane</keyword>
<organism evidence="4">
    <name type="scientific">Pundamilia nyererei</name>
    <dbReference type="NCBI Taxonomy" id="303518"/>
    <lineage>
        <taxon>Eukaryota</taxon>
        <taxon>Metazoa</taxon>
        <taxon>Chordata</taxon>
        <taxon>Craniata</taxon>
        <taxon>Vertebrata</taxon>
        <taxon>Euteleostomi</taxon>
        <taxon>Actinopterygii</taxon>
        <taxon>Neopterygii</taxon>
        <taxon>Teleostei</taxon>
        <taxon>Neoteleostei</taxon>
        <taxon>Acanthomorphata</taxon>
        <taxon>Ovalentaria</taxon>
        <taxon>Cichlomorphae</taxon>
        <taxon>Cichliformes</taxon>
        <taxon>Cichlidae</taxon>
        <taxon>African cichlids</taxon>
        <taxon>Pseudocrenilabrinae</taxon>
        <taxon>Haplochromini</taxon>
        <taxon>Pundamilia</taxon>
    </lineage>
</organism>
<dbReference type="PANTHER" id="PTHR11422:SF6">
    <property type="entry name" value="HEMICENTIN-1 ISOFORM X1"/>
    <property type="match status" value="1"/>
</dbReference>
<feature type="compositionally biased region" description="Low complexity" evidence="1">
    <location>
        <begin position="171"/>
        <end position="182"/>
    </location>
</feature>
<dbReference type="PANTHER" id="PTHR11422">
    <property type="entry name" value="T-CELL SURFACE GLYCOPROTEIN CD4"/>
    <property type="match status" value="1"/>
</dbReference>
<dbReference type="SUPFAM" id="SSF48726">
    <property type="entry name" value="Immunoglobulin"/>
    <property type="match status" value="2"/>
</dbReference>
<dbReference type="PROSITE" id="PS50835">
    <property type="entry name" value="IG_LIKE"/>
    <property type="match status" value="2"/>
</dbReference>